<evidence type="ECO:0000256" key="10">
    <source>
        <dbReference type="SAM" id="Coils"/>
    </source>
</evidence>
<protein>
    <recommendedName>
        <fullName evidence="2">non-specific serine/threonine protein kinase</fullName>
        <ecNumber evidence="2">2.7.11.1</ecNumber>
    </recommendedName>
</protein>
<keyword evidence="3" id="KW-0723">Serine/threonine-protein kinase</keyword>
<dbReference type="EC" id="2.7.11.1" evidence="2"/>
<dbReference type="GO" id="GO:0035556">
    <property type="term" value="P:intracellular signal transduction"/>
    <property type="evidence" value="ECO:0007669"/>
    <property type="project" value="TreeGrafter"/>
</dbReference>
<keyword evidence="14" id="KW-1185">Reference proteome</keyword>
<feature type="domain" description="Protein kinase" evidence="12">
    <location>
        <begin position="632"/>
        <end position="899"/>
    </location>
</feature>
<feature type="region of interest" description="Disordered" evidence="11">
    <location>
        <begin position="47"/>
        <end position="85"/>
    </location>
</feature>
<comment type="caution">
    <text evidence="13">The sequence shown here is derived from an EMBL/GenBank/DDBJ whole genome shotgun (WGS) entry which is preliminary data.</text>
</comment>
<reference evidence="13" key="1">
    <citation type="submission" date="2022-07" db="EMBL/GenBank/DDBJ databases">
        <authorList>
            <person name="Trinca V."/>
            <person name="Uliana J.V.C."/>
            <person name="Torres T.T."/>
            <person name="Ward R.J."/>
            <person name="Monesi N."/>
        </authorList>
    </citation>
    <scope>NUCLEOTIDE SEQUENCE</scope>
    <source>
        <strain evidence="13">HSMRA1968</strain>
        <tissue evidence="13">Whole embryos</tissue>
    </source>
</reference>
<evidence type="ECO:0000313" key="13">
    <source>
        <dbReference type="EMBL" id="KAJ6647030.1"/>
    </source>
</evidence>
<feature type="compositionally biased region" description="Polar residues" evidence="11">
    <location>
        <begin position="147"/>
        <end position="170"/>
    </location>
</feature>
<feature type="coiled-coil region" evidence="10">
    <location>
        <begin position="414"/>
        <end position="497"/>
    </location>
</feature>
<dbReference type="PROSITE" id="PS00108">
    <property type="entry name" value="PROTEIN_KINASE_ST"/>
    <property type="match status" value="1"/>
</dbReference>
<dbReference type="InterPro" id="IPR000719">
    <property type="entry name" value="Prot_kinase_dom"/>
</dbReference>
<dbReference type="Pfam" id="PF00069">
    <property type="entry name" value="Pkinase"/>
    <property type="match status" value="1"/>
</dbReference>
<gene>
    <name evidence="13" type="primary">grp</name>
    <name evidence="13" type="ORF">Bhyg_02248</name>
</gene>
<evidence type="ECO:0000256" key="8">
    <source>
        <dbReference type="ARBA" id="ARBA00047899"/>
    </source>
</evidence>
<dbReference type="FunFam" id="1.10.510.10:FF:000301">
    <property type="entry name" value="Serine/threonine-protein kinase Chk1"/>
    <property type="match status" value="1"/>
</dbReference>
<evidence type="ECO:0000256" key="4">
    <source>
        <dbReference type="ARBA" id="ARBA00022679"/>
    </source>
</evidence>
<dbReference type="OrthoDB" id="539158at2759"/>
<keyword evidence="5" id="KW-0547">Nucleotide-binding</keyword>
<proteinExistence type="inferred from homology"/>
<dbReference type="InterPro" id="IPR011009">
    <property type="entry name" value="Kinase-like_dom_sf"/>
</dbReference>
<feature type="region of interest" description="Disordered" evidence="11">
    <location>
        <begin position="98"/>
        <end position="120"/>
    </location>
</feature>
<keyword evidence="10" id="KW-0175">Coiled coil</keyword>
<name>A0A9Q0S872_9DIPT</name>
<evidence type="ECO:0000256" key="6">
    <source>
        <dbReference type="ARBA" id="ARBA00022777"/>
    </source>
</evidence>
<dbReference type="GO" id="GO:0004674">
    <property type="term" value="F:protein serine/threonine kinase activity"/>
    <property type="evidence" value="ECO:0007669"/>
    <property type="project" value="UniProtKB-KW"/>
</dbReference>
<keyword evidence="6 13" id="KW-0418">Kinase</keyword>
<organism evidence="13 14">
    <name type="scientific">Pseudolycoriella hygida</name>
    <dbReference type="NCBI Taxonomy" id="35572"/>
    <lineage>
        <taxon>Eukaryota</taxon>
        <taxon>Metazoa</taxon>
        <taxon>Ecdysozoa</taxon>
        <taxon>Arthropoda</taxon>
        <taxon>Hexapoda</taxon>
        <taxon>Insecta</taxon>
        <taxon>Pterygota</taxon>
        <taxon>Neoptera</taxon>
        <taxon>Endopterygota</taxon>
        <taxon>Diptera</taxon>
        <taxon>Nematocera</taxon>
        <taxon>Sciaroidea</taxon>
        <taxon>Sciaridae</taxon>
        <taxon>Pseudolycoriella</taxon>
    </lineage>
</organism>
<dbReference type="AlphaFoldDB" id="A0A9Q0S872"/>
<keyword evidence="4" id="KW-0808">Transferase</keyword>
<feature type="compositionally biased region" description="Polar residues" evidence="11">
    <location>
        <begin position="929"/>
        <end position="950"/>
    </location>
</feature>
<dbReference type="Gene3D" id="3.30.200.20">
    <property type="entry name" value="Phosphorylase Kinase, domain 1"/>
    <property type="match status" value="1"/>
</dbReference>
<dbReference type="Gene3D" id="1.10.510.10">
    <property type="entry name" value="Transferase(Phosphotransferase) domain 1"/>
    <property type="match status" value="1"/>
</dbReference>
<comment type="similarity">
    <text evidence="1">Belongs to the protein kinase superfamily. CAMK Ser/Thr protein kinase family. NIM1 subfamily.</text>
</comment>
<evidence type="ECO:0000259" key="12">
    <source>
        <dbReference type="PROSITE" id="PS50011"/>
    </source>
</evidence>
<comment type="catalytic activity">
    <reaction evidence="8">
        <text>L-threonyl-[protein] + ATP = O-phospho-L-threonyl-[protein] + ADP + H(+)</text>
        <dbReference type="Rhea" id="RHEA:46608"/>
        <dbReference type="Rhea" id="RHEA-COMP:11060"/>
        <dbReference type="Rhea" id="RHEA-COMP:11605"/>
        <dbReference type="ChEBI" id="CHEBI:15378"/>
        <dbReference type="ChEBI" id="CHEBI:30013"/>
        <dbReference type="ChEBI" id="CHEBI:30616"/>
        <dbReference type="ChEBI" id="CHEBI:61977"/>
        <dbReference type="ChEBI" id="CHEBI:456216"/>
        <dbReference type="EC" id="2.7.11.1"/>
    </reaction>
</comment>
<evidence type="ECO:0000256" key="5">
    <source>
        <dbReference type="ARBA" id="ARBA00022741"/>
    </source>
</evidence>
<dbReference type="SMART" id="SM00220">
    <property type="entry name" value="S_TKc"/>
    <property type="match status" value="1"/>
</dbReference>
<feature type="compositionally biased region" description="Polar residues" evidence="11">
    <location>
        <begin position="908"/>
        <end position="920"/>
    </location>
</feature>
<dbReference type="GO" id="GO:0005737">
    <property type="term" value="C:cytoplasm"/>
    <property type="evidence" value="ECO:0007669"/>
    <property type="project" value="TreeGrafter"/>
</dbReference>
<evidence type="ECO:0000256" key="2">
    <source>
        <dbReference type="ARBA" id="ARBA00012513"/>
    </source>
</evidence>
<feature type="region of interest" description="Disordered" evidence="11">
    <location>
        <begin position="1"/>
        <end position="29"/>
    </location>
</feature>
<dbReference type="InterPro" id="IPR008271">
    <property type="entry name" value="Ser/Thr_kinase_AS"/>
</dbReference>
<comment type="catalytic activity">
    <reaction evidence="9">
        <text>L-seryl-[protein] + ATP = O-phospho-L-seryl-[protein] + ADP + H(+)</text>
        <dbReference type="Rhea" id="RHEA:17989"/>
        <dbReference type="Rhea" id="RHEA-COMP:9863"/>
        <dbReference type="Rhea" id="RHEA-COMP:11604"/>
        <dbReference type="ChEBI" id="CHEBI:15378"/>
        <dbReference type="ChEBI" id="CHEBI:29999"/>
        <dbReference type="ChEBI" id="CHEBI:30616"/>
        <dbReference type="ChEBI" id="CHEBI:83421"/>
        <dbReference type="ChEBI" id="CHEBI:456216"/>
        <dbReference type="EC" id="2.7.11.1"/>
    </reaction>
</comment>
<evidence type="ECO:0000256" key="3">
    <source>
        <dbReference type="ARBA" id="ARBA00022527"/>
    </source>
</evidence>
<sequence length="1086" mass="124343">MSLNPSTPDRRHQFPHDQLPPSRIPQPSPQLLRRSLSLRLRNTTLNALDNDPTYSKSPTKSPFTQRRRQNCLNSNSIQKNQLPSSKSLTNIESMAEQNGHLNGKVDTVDGEIPDGIKSSPQSVTVCCKQASKNCLAKSQHGMSLSLTNHCDNGTTQRTQNRSAQTPQSPHTPAGLPPNYKHKLTPQTPPQTPESPLNGYPDDDLESVFSYTSMASGRSAMSTCEHPHVARNGTTFSGRKMKYVVHCSSYAGQTGEDYLTPTQRAQKHIRRLKILLSQAKMDLEQRDSEILRLTKEVVELRLFKASLSSPEERSNSSDAITVREMNDPKTSLDVSPIVDTDVIDDGSKSSPRHVMYHGNLNPAHVYLEKVSHSEMQSSFADSGHFEDITTSSINSKDSFVQTRDVACGDDTDDLVKMYEQKIEELIKNQNDEKREARDSQSRVEGLLIKLAECNERYADLVPDYEQAKEKIRELEKHLEDLQKKLQEQEDKQNKMYLHMYTKGQEAAPISHADKFLEMANQPGAVSRLSVPELIHQLQVTQNELENIRTMYRRLIEAQQSKSKVDPEVTLQFLKSAIYYFLTDKDNTQGHLNAIERRKKKQVSILKLKLVRRLQCWMSIIFIYSFQCFWNKKILCMCLVRRTKYFNVKKIRNLCKKVKLLINKRSGDTMAMKMIDLQRHPDAKDSVRKEVGIQRLLSHKHILRFFGKRTELDIEYIFLEYAVGGELFDRIEPDLGMEKHSAQRYFKQLLAGVTYLHSKGVAHRDIKPENLLLDKDDNLKISDFGMATLFRVQGKERLLDKRCGTLPYVAPEVLLGAYRAQPADIWSCAIVLVAMLSGDLPWDIPASDSAPYIKWKSNDLWTAALPWRKVDTLALSLLRKTLDPNPSKRLSLDAVVEHKWCNMKFESSDYQRNQDCNDSSQPPHKRKRNNDNAYQLNDDNSHVQQSQPAQDTLQRNVVRDIEAWNSCFSQPANLDDLLLNSQMNPVTQSSTQNVFQKLVRRMTRFFISTDFDQTIKRLSHIFDSLGYTWKINDCGMISISTIDQRKLLLVFKANLVEMDGNILLDFRLSKGCGLEFKRRFIKIKSMLT</sequence>
<dbReference type="PROSITE" id="PS50011">
    <property type="entry name" value="PROTEIN_KINASE_DOM"/>
    <property type="match status" value="1"/>
</dbReference>
<feature type="compositionally biased region" description="Polar residues" evidence="11">
    <location>
        <begin position="52"/>
        <end position="85"/>
    </location>
</feature>
<dbReference type="Proteomes" id="UP001151699">
    <property type="component" value="Chromosome A"/>
</dbReference>
<dbReference type="GO" id="GO:0005524">
    <property type="term" value="F:ATP binding"/>
    <property type="evidence" value="ECO:0007669"/>
    <property type="project" value="UniProtKB-KW"/>
</dbReference>
<dbReference type="SUPFAM" id="SSF56112">
    <property type="entry name" value="Protein kinase-like (PK-like)"/>
    <property type="match status" value="1"/>
</dbReference>
<feature type="region of interest" description="Disordered" evidence="11">
    <location>
        <begin position="908"/>
        <end position="950"/>
    </location>
</feature>
<keyword evidence="7" id="KW-0067">ATP-binding</keyword>
<evidence type="ECO:0000313" key="14">
    <source>
        <dbReference type="Proteomes" id="UP001151699"/>
    </source>
</evidence>
<dbReference type="PANTHER" id="PTHR24346:SF107">
    <property type="entry name" value="SERINE_THREONINE-PROTEIN KINASE CHK1"/>
    <property type="match status" value="1"/>
</dbReference>
<evidence type="ECO:0000256" key="11">
    <source>
        <dbReference type="SAM" id="MobiDB-lite"/>
    </source>
</evidence>
<accession>A0A9Q0S872</accession>
<feature type="non-terminal residue" evidence="13">
    <location>
        <position position="1086"/>
    </location>
</feature>
<evidence type="ECO:0000256" key="7">
    <source>
        <dbReference type="ARBA" id="ARBA00022840"/>
    </source>
</evidence>
<dbReference type="EMBL" id="WJQU01000001">
    <property type="protein sequence ID" value="KAJ6647030.1"/>
    <property type="molecule type" value="Genomic_DNA"/>
</dbReference>
<evidence type="ECO:0000256" key="1">
    <source>
        <dbReference type="ARBA" id="ARBA00010791"/>
    </source>
</evidence>
<dbReference type="PANTHER" id="PTHR24346">
    <property type="entry name" value="MAP/MICROTUBULE AFFINITY-REGULATING KINASE"/>
    <property type="match status" value="1"/>
</dbReference>
<feature type="region of interest" description="Disordered" evidence="11">
    <location>
        <begin position="147"/>
        <end position="204"/>
    </location>
</feature>
<evidence type="ECO:0000256" key="9">
    <source>
        <dbReference type="ARBA" id="ARBA00048679"/>
    </source>
</evidence>